<dbReference type="Gene3D" id="3.40.50.850">
    <property type="entry name" value="Isochorismatase-like"/>
    <property type="match status" value="1"/>
</dbReference>
<dbReference type="PANTHER" id="PTHR43540:SF3">
    <property type="entry name" value="ENTEROBACTIN SYNTHASE COMPONENT B"/>
    <property type="match status" value="1"/>
</dbReference>
<evidence type="ECO:0000313" key="3">
    <source>
        <dbReference type="EMBL" id="GAA2801844.1"/>
    </source>
</evidence>
<protein>
    <submittedName>
        <fullName evidence="3">Phenazine biosynthesis protein PhzD</fullName>
    </submittedName>
</protein>
<dbReference type="SUPFAM" id="SSF52499">
    <property type="entry name" value="Isochorismatase-like hydrolases"/>
    <property type="match status" value="1"/>
</dbReference>
<evidence type="ECO:0000259" key="2">
    <source>
        <dbReference type="Pfam" id="PF00857"/>
    </source>
</evidence>
<sequence length="220" mass="24479">MGIPTIKPYPMPTADELPANTARWTVDPRRAVLLIHDMQRYFVRPFPAGESPGTPLVANIAALRDRCAELDVPVAYTAQPGGMTEEERGLLKDFWGPGMRVEPSDREVVDEITPAQHDWTFTKWRYSAFFRSDLLERMRAQGRDQLIVCGVYAHVGVLMTAVEAFTNDIQTFLVADAVADFTPEFHRLAVDYAAQRCAVVETTGWVLGHLDAALEVAATS</sequence>
<evidence type="ECO:0000313" key="4">
    <source>
        <dbReference type="Proteomes" id="UP001500979"/>
    </source>
</evidence>
<proteinExistence type="predicted"/>
<keyword evidence="4" id="KW-1185">Reference proteome</keyword>
<dbReference type="PIRSF" id="PIRSF001111">
    <property type="entry name" value="Isochorismatase"/>
    <property type="match status" value="1"/>
</dbReference>
<dbReference type="EMBL" id="BAAAUX010000016">
    <property type="protein sequence ID" value="GAA2801844.1"/>
    <property type="molecule type" value="Genomic_DNA"/>
</dbReference>
<dbReference type="Pfam" id="PF00857">
    <property type="entry name" value="Isochorismatase"/>
    <property type="match status" value="1"/>
</dbReference>
<dbReference type="PANTHER" id="PTHR43540">
    <property type="entry name" value="PEROXYUREIDOACRYLATE/UREIDOACRYLATE AMIDOHYDROLASE-RELATED"/>
    <property type="match status" value="1"/>
</dbReference>
<accession>A0ABN3VGC4</accession>
<name>A0ABN3VGC4_9PSEU</name>
<dbReference type="InterPro" id="IPR036380">
    <property type="entry name" value="Isochorismatase-like_sf"/>
</dbReference>
<reference evidence="3 4" key="1">
    <citation type="journal article" date="2019" name="Int. J. Syst. Evol. Microbiol.">
        <title>The Global Catalogue of Microorganisms (GCM) 10K type strain sequencing project: providing services to taxonomists for standard genome sequencing and annotation.</title>
        <authorList>
            <consortium name="The Broad Institute Genomics Platform"/>
            <consortium name="The Broad Institute Genome Sequencing Center for Infectious Disease"/>
            <person name="Wu L."/>
            <person name="Ma J."/>
        </authorList>
    </citation>
    <scope>NUCLEOTIDE SEQUENCE [LARGE SCALE GENOMIC DNA]</scope>
    <source>
        <strain evidence="3 4">JCM 9383</strain>
    </source>
</reference>
<organism evidence="3 4">
    <name type="scientific">Saccharopolyspora taberi</name>
    <dbReference type="NCBI Taxonomy" id="60895"/>
    <lineage>
        <taxon>Bacteria</taxon>
        <taxon>Bacillati</taxon>
        <taxon>Actinomycetota</taxon>
        <taxon>Actinomycetes</taxon>
        <taxon>Pseudonocardiales</taxon>
        <taxon>Pseudonocardiaceae</taxon>
        <taxon>Saccharopolyspora</taxon>
    </lineage>
</organism>
<dbReference type="RefSeq" id="WP_344682067.1">
    <property type="nucleotide sequence ID" value="NZ_BAAAUX010000016.1"/>
</dbReference>
<dbReference type="Proteomes" id="UP001500979">
    <property type="component" value="Unassembled WGS sequence"/>
</dbReference>
<comment type="caution">
    <text evidence="3">The sequence shown here is derived from an EMBL/GenBank/DDBJ whole genome shotgun (WGS) entry which is preliminary data.</text>
</comment>
<feature type="domain" description="Isochorismatase-like" evidence="2">
    <location>
        <begin position="32"/>
        <end position="203"/>
    </location>
</feature>
<dbReference type="PRINTS" id="PR01398">
    <property type="entry name" value="ISCHRISMTASE"/>
</dbReference>
<gene>
    <name evidence="3" type="primary">phzD</name>
    <name evidence="3" type="ORF">GCM10010470_41110</name>
</gene>
<dbReference type="InterPro" id="IPR016291">
    <property type="entry name" value="Isochorismatase"/>
</dbReference>
<evidence type="ECO:0000256" key="1">
    <source>
        <dbReference type="ARBA" id="ARBA00022801"/>
    </source>
</evidence>
<keyword evidence="1" id="KW-0378">Hydrolase</keyword>
<dbReference type="InterPro" id="IPR000868">
    <property type="entry name" value="Isochorismatase-like_dom"/>
</dbReference>
<dbReference type="InterPro" id="IPR050272">
    <property type="entry name" value="Isochorismatase-like_hydrls"/>
</dbReference>